<keyword evidence="1" id="KW-0812">Transmembrane</keyword>
<protein>
    <submittedName>
        <fullName evidence="2">Uncharacterized protein</fullName>
    </submittedName>
</protein>
<dbReference type="RefSeq" id="WP_133539890.1">
    <property type="nucleotide sequence ID" value="NZ_SNXI01000009.1"/>
</dbReference>
<feature type="transmembrane region" description="Helical" evidence="1">
    <location>
        <begin position="50"/>
        <end position="71"/>
    </location>
</feature>
<evidence type="ECO:0000256" key="1">
    <source>
        <dbReference type="SAM" id="Phobius"/>
    </source>
</evidence>
<keyword evidence="1" id="KW-0472">Membrane</keyword>
<accession>A0A4R6P532</accession>
<keyword evidence="3" id="KW-1185">Reference proteome</keyword>
<evidence type="ECO:0000313" key="3">
    <source>
        <dbReference type="Proteomes" id="UP000295531"/>
    </source>
</evidence>
<keyword evidence="1" id="KW-1133">Transmembrane helix</keyword>
<comment type="caution">
    <text evidence="2">The sequence shown here is derived from an EMBL/GenBank/DDBJ whole genome shotgun (WGS) entry which is preliminary data.</text>
</comment>
<dbReference type="EMBL" id="SNXI01000009">
    <property type="protein sequence ID" value="TDP32641.1"/>
    <property type="molecule type" value="Genomic_DNA"/>
</dbReference>
<dbReference type="AlphaFoldDB" id="A0A4R6P532"/>
<reference evidence="2 3" key="1">
    <citation type="submission" date="2019-03" db="EMBL/GenBank/DDBJ databases">
        <title>Freshwater and sediment microbial communities from various areas in North America, analyzing microbe dynamics in response to fracking.</title>
        <authorList>
            <person name="Lamendella R."/>
        </authorList>
    </citation>
    <scope>NUCLEOTIDE SEQUENCE [LARGE SCALE GENOMIC DNA]</scope>
    <source>
        <strain evidence="2 3">18_TX</strain>
    </source>
</reference>
<organism evidence="2 3">
    <name type="scientific">Idiomarina aquatica</name>
    <dbReference type="NCBI Taxonomy" id="1327752"/>
    <lineage>
        <taxon>Bacteria</taxon>
        <taxon>Pseudomonadati</taxon>
        <taxon>Pseudomonadota</taxon>
        <taxon>Gammaproteobacteria</taxon>
        <taxon>Alteromonadales</taxon>
        <taxon>Idiomarinaceae</taxon>
        <taxon>Idiomarina</taxon>
    </lineage>
</organism>
<name>A0A4R6P532_9GAMM</name>
<proteinExistence type="predicted"/>
<dbReference type="OrthoDB" id="6238886at2"/>
<dbReference type="Proteomes" id="UP000295531">
    <property type="component" value="Unassembled WGS sequence"/>
</dbReference>
<evidence type="ECO:0000313" key="2">
    <source>
        <dbReference type="EMBL" id="TDP32641.1"/>
    </source>
</evidence>
<sequence length="180" mass="20961">MNKQSGKNAPNFEQWLSHTTERYQSTEELPEWDREHAIRQYAPSGKRQRWLQPMAFASFALSCVAVSLVVVQSYRADMAAEVDHRVAELVEQKLSVFEEQQKIRLAQQSKALRNDFRQQLSTSTTQLATYILATNRQERKDDMQNIVEYVNETREDDLTFYAQQLRRAEVAGPSTMLENE</sequence>
<gene>
    <name evidence="2" type="ORF">DEU29_10970</name>
</gene>